<dbReference type="Pfam" id="PF03351">
    <property type="entry name" value="DOMON"/>
    <property type="match status" value="1"/>
</dbReference>
<keyword evidence="6" id="KW-0325">Glycoprotein</keyword>
<feature type="transmembrane region" description="Helical" evidence="7">
    <location>
        <begin position="589"/>
        <end position="607"/>
    </location>
</feature>
<keyword evidence="7" id="KW-0812">Transmembrane</keyword>
<evidence type="ECO:0000256" key="6">
    <source>
        <dbReference type="ARBA" id="ARBA00023180"/>
    </source>
</evidence>
<comment type="similarity">
    <text evidence="2">Belongs to the copper type II ascorbate-dependent monooxygenase family.</text>
</comment>
<dbReference type="FunFam" id="2.60.40.1210:FF:000001">
    <property type="entry name" value="Monooxygenase, DBH-like 1, like"/>
    <property type="match status" value="1"/>
</dbReference>
<dbReference type="SUPFAM" id="SSF49344">
    <property type="entry name" value="CBD9-like"/>
    <property type="match status" value="1"/>
</dbReference>
<keyword evidence="4 7" id="KW-0472">Membrane</keyword>
<dbReference type="Gene3D" id="2.60.120.310">
    <property type="entry name" value="Copper type II, ascorbate-dependent monooxygenase, N-terminal domain"/>
    <property type="match status" value="1"/>
</dbReference>
<dbReference type="Proteomes" id="UP000663828">
    <property type="component" value="Unassembled WGS sequence"/>
</dbReference>
<dbReference type="Proteomes" id="UP000663852">
    <property type="component" value="Unassembled WGS sequence"/>
</dbReference>
<comment type="caution">
    <text evidence="10">The sequence shown here is derived from an EMBL/GenBank/DDBJ whole genome shotgun (WGS) entry which is preliminary data.</text>
</comment>
<keyword evidence="5" id="KW-1015">Disulfide bond</keyword>
<proteinExistence type="inferred from homology"/>
<dbReference type="GO" id="GO:0005507">
    <property type="term" value="F:copper ion binding"/>
    <property type="evidence" value="ECO:0007669"/>
    <property type="project" value="InterPro"/>
</dbReference>
<dbReference type="InterPro" id="IPR005018">
    <property type="entry name" value="DOMON_domain"/>
</dbReference>
<dbReference type="SUPFAM" id="SSF49742">
    <property type="entry name" value="PHM/PNGase F"/>
    <property type="match status" value="2"/>
</dbReference>
<gene>
    <name evidence="11" type="ORF">EDS130_LOCUS10854</name>
    <name evidence="10" type="ORF">XAT740_LOCUS7533</name>
</gene>
<dbReference type="InterPro" id="IPR008977">
    <property type="entry name" value="PHM/PNGase_F_dom_sf"/>
</dbReference>
<feature type="domain" description="DOMON" evidence="9">
    <location>
        <begin position="38"/>
        <end position="154"/>
    </location>
</feature>
<dbReference type="PANTHER" id="PTHR10157:SF23">
    <property type="entry name" value="MOXD1 HOMOLOG 1"/>
    <property type="match status" value="1"/>
</dbReference>
<dbReference type="OrthoDB" id="10003276at2759"/>
<accession>A0A813Z135</accession>
<reference evidence="10" key="1">
    <citation type="submission" date="2021-02" db="EMBL/GenBank/DDBJ databases">
        <authorList>
            <person name="Nowell W R."/>
        </authorList>
    </citation>
    <scope>NUCLEOTIDE SEQUENCE</scope>
</reference>
<evidence type="ECO:0000256" key="3">
    <source>
        <dbReference type="ARBA" id="ARBA00022729"/>
    </source>
</evidence>
<evidence type="ECO:0000313" key="10">
    <source>
        <dbReference type="EMBL" id="CAF0891489.1"/>
    </source>
</evidence>
<dbReference type="InterPro" id="IPR000323">
    <property type="entry name" value="Cu2_ascorb_mOase_N"/>
</dbReference>
<name>A0A813Z135_ADIRI</name>
<sequence>MMFIQFVVVLFVIQRSNGVTSPVSPFTTYQHTVELQPNVSDLWWTINETNQTILFELHIKTTGWIALGISPTGGMVGADIGVGWVEQNGTVRFLDEYAKTFTLPLLDNSTDWFALQGREQNGWTAIQFTRALDTCDSMDVAIQPGTNHLIFAYGLADPTWNTTSNPITYHETRRGSYSLSLRSYSDPPLESKFAKSNYFDFRINNYTIPAQDTTYYCKVFRAPANYTTKQHVIANKMLLSSTDISKIHHLLMYECDSTVTFNDSNLPSDICENIYNKIGACMSNIATGWAVGGDVMSEFPSDAGYPIGGNATVKYYVVQMHYTNSDLCTNCQDSSGIRFYVTDELRKYDIGYLTFGTDTDALGLTIPPQVETFSVDTYCPASATALFPASGITIINAFPHTHLQGKSIWTKIIRNKTAVGYLFDAETYDFNYQFNNRLPNRITIYPGDEFSTRCVYNTMNKNITTFGGERTVDEMCLHMFTYFPRMENMSLCLSVIYPVAWMNFLGINTALNQTAAAVEKIASNMTWTSNMTTKWQNFYNNATRITVFGRGRNAQHAMVPSVSDYRDLQKTACVPRGSIVNTSSAIRTIHFGIWHVLIISISVLSFLTKMNSQHMK</sequence>
<dbReference type="InterPro" id="IPR024548">
    <property type="entry name" value="Cu2_monoox_C"/>
</dbReference>
<organism evidence="10 12">
    <name type="scientific">Adineta ricciae</name>
    <name type="common">Rotifer</name>
    <dbReference type="NCBI Taxonomy" id="249248"/>
    <lineage>
        <taxon>Eukaryota</taxon>
        <taxon>Metazoa</taxon>
        <taxon>Spiralia</taxon>
        <taxon>Gnathifera</taxon>
        <taxon>Rotifera</taxon>
        <taxon>Eurotatoria</taxon>
        <taxon>Bdelloidea</taxon>
        <taxon>Adinetida</taxon>
        <taxon>Adinetidae</taxon>
        <taxon>Adineta</taxon>
    </lineage>
</organism>
<keyword evidence="7" id="KW-1133">Transmembrane helix</keyword>
<feature type="chain" id="PRO_5035683430" description="DOMON domain-containing protein" evidence="8">
    <location>
        <begin position="19"/>
        <end position="616"/>
    </location>
</feature>
<dbReference type="GO" id="GO:0004500">
    <property type="term" value="F:dopamine beta-monooxygenase activity"/>
    <property type="evidence" value="ECO:0007669"/>
    <property type="project" value="InterPro"/>
</dbReference>
<dbReference type="Pfam" id="PF01082">
    <property type="entry name" value="Cu2_monooxygen"/>
    <property type="match status" value="1"/>
</dbReference>
<dbReference type="CDD" id="cd09631">
    <property type="entry name" value="DOMON_DOH"/>
    <property type="match status" value="1"/>
</dbReference>
<evidence type="ECO:0000256" key="8">
    <source>
        <dbReference type="SAM" id="SignalP"/>
    </source>
</evidence>
<dbReference type="PANTHER" id="PTHR10157">
    <property type="entry name" value="DOPAMINE BETA HYDROXYLASE RELATED"/>
    <property type="match status" value="1"/>
</dbReference>
<evidence type="ECO:0000313" key="11">
    <source>
        <dbReference type="EMBL" id="CAF0922635.1"/>
    </source>
</evidence>
<dbReference type="InterPro" id="IPR014784">
    <property type="entry name" value="Cu2_ascorb_mOase-like_C"/>
</dbReference>
<evidence type="ECO:0000256" key="2">
    <source>
        <dbReference type="ARBA" id="ARBA00010676"/>
    </source>
</evidence>
<dbReference type="GO" id="GO:0016020">
    <property type="term" value="C:membrane"/>
    <property type="evidence" value="ECO:0007669"/>
    <property type="project" value="UniProtKB-SubCell"/>
</dbReference>
<evidence type="ECO:0000256" key="4">
    <source>
        <dbReference type="ARBA" id="ARBA00023136"/>
    </source>
</evidence>
<evidence type="ECO:0000256" key="5">
    <source>
        <dbReference type="ARBA" id="ARBA00023157"/>
    </source>
</evidence>
<evidence type="ECO:0000313" key="12">
    <source>
        <dbReference type="Proteomes" id="UP000663828"/>
    </source>
</evidence>
<evidence type="ECO:0000259" key="9">
    <source>
        <dbReference type="PROSITE" id="PS50836"/>
    </source>
</evidence>
<dbReference type="PROSITE" id="PS50836">
    <property type="entry name" value="DOMON"/>
    <property type="match status" value="1"/>
</dbReference>
<dbReference type="Gene3D" id="2.60.120.230">
    <property type="match status" value="1"/>
</dbReference>
<keyword evidence="3 8" id="KW-0732">Signal</keyword>
<evidence type="ECO:0000256" key="1">
    <source>
        <dbReference type="ARBA" id="ARBA00004370"/>
    </source>
</evidence>
<dbReference type="Pfam" id="PF03712">
    <property type="entry name" value="Cu2_monoox_C"/>
    <property type="match status" value="1"/>
</dbReference>
<dbReference type="InterPro" id="IPR045266">
    <property type="entry name" value="DOH_DOMON"/>
</dbReference>
<dbReference type="InterPro" id="IPR000945">
    <property type="entry name" value="DBH-like"/>
</dbReference>
<dbReference type="EMBL" id="CAJNOJ010000038">
    <property type="protein sequence ID" value="CAF0922635.1"/>
    <property type="molecule type" value="Genomic_DNA"/>
</dbReference>
<dbReference type="AlphaFoldDB" id="A0A813Z135"/>
<keyword evidence="12" id="KW-1185">Reference proteome</keyword>
<comment type="subcellular location">
    <subcellularLocation>
        <location evidence="1">Membrane</location>
    </subcellularLocation>
</comment>
<evidence type="ECO:0000256" key="7">
    <source>
        <dbReference type="SAM" id="Phobius"/>
    </source>
</evidence>
<protein>
    <recommendedName>
        <fullName evidence="9">DOMON domain-containing protein</fullName>
    </recommendedName>
</protein>
<dbReference type="EMBL" id="CAJNOR010000362">
    <property type="protein sequence ID" value="CAF0891489.1"/>
    <property type="molecule type" value="Genomic_DNA"/>
</dbReference>
<dbReference type="FunFam" id="2.60.120.230:FF:000001">
    <property type="entry name" value="Monooxygenase, DBH-like 1"/>
    <property type="match status" value="1"/>
</dbReference>
<dbReference type="InterPro" id="IPR036939">
    <property type="entry name" value="Cu2_ascorb_mOase_N_sf"/>
</dbReference>
<dbReference type="Gene3D" id="2.60.40.1210">
    <property type="entry name" value="Cellobiose dehydrogenase, cytochrome domain"/>
    <property type="match status" value="1"/>
</dbReference>
<dbReference type="SMART" id="SM00664">
    <property type="entry name" value="DoH"/>
    <property type="match status" value="1"/>
</dbReference>
<feature type="signal peptide" evidence="8">
    <location>
        <begin position="1"/>
        <end position="18"/>
    </location>
</feature>